<keyword evidence="2" id="KW-1185">Reference proteome</keyword>
<protein>
    <submittedName>
        <fullName evidence="1">Uncharacterized protein</fullName>
    </submittedName>
</protein>
<evidence type="ECO:0000313" key="1">
    <source>
        <dbReference type="EMBL" id="KAF9648471.1"/>
    </source>
</evidence>
<reference evidence="1" key="1">
    <citation type="submission" date="2019-10" db="EMBL/GenBank/DDBJ databases">
        <authorList>
            <consortium name="DOE Joint Genome Institute"/>
            <person name="Kuo A."/>
            <person name="Miyauchi S."/>
            <person name="Kiss E."/>
            <person name="Drula E."/>
            <person name="Kohler A."/>
            <person name="Sanchez-Garcia M."/>
            <person name="Andreopoulos B."/>
            <person name="Barry K.W."/>
            <person name="Bonito G."/>
            <person name="Buee M."/>
            <person name="Carver A."/>
            <person name="Chen C."/>
            <person name="Cichocki N."/>
            <person name="Clum A."/>
            <person name="Culley D."/>
            <person name="Crous P.W."/>
            <person name="Fauchery L."/>
            <person name="Girlanda M."/>
            <person name="Hayes R."/>
            <person name="Keri Z."/>
            <person name="Labutti K."/>
            <person name="Lipzen A."/>
            <person name="Lombard V."/>
            <person name="Magnuson J."/>
            <person name="Maillard F."/>
            <person name="Morin E."/>
            <person name="Murat C."/>
            <person name="Nolan M."/>
            <person name="Ohm R."/>
            <person name="Pangilinan J."/>
            <person name="Pereira M."/>
            <person name="Perotto S."/>
            <person name="Peter M."/>
            <person name="Riley R."/>
            <person name="Sitrit Y."/>
            <person name="Stielow B."/>
            <person name="Szollosi G."/>
            <person name="Zifcakova L."/>
            <person name="Stursova M."/>
            <person name="Spatafora J.W."/>
            <person name="Tedersoo L."/>
            <person name="Vaario L.-M."/>
            <person name="Yamada A."/>
            <person name="Yan M."/>
            <person name="Wang P."/>
            <person name="Xu J."/>
            <person name="Bruns T."/>
            <person name="Baldrian P."/>
            <person name="Vilgalys R."/>
            <person name="Henrissat B."/>
            <person name="Grigoriev I.V."/>
            <person name="Hibbett D."/>
            <person name="Nagy L.G."/>
            <person name="Martin F.M."/>
        </authorList>
    </citation>
    <scope>NUCLEOTIDE SEQUENCE</scope>
    <source>
        <strain evidence="1">P2</strain>
    </source>
</reference>
<evidence type="ECO:0000313" key="2">
    <source>
        <dbReference type="Proteomes" id="UP000886501"/>
    </source>
</evidence>
<organism evidence="1 2">
    <name type="scientific">Thelephora ganbajun</name>
    <name type="common">Ganba fungus</name>
    <dbReference type="NCBI Taxonomy" id="370292"/>
    <lineage>
        <taxon>Eukaryota</taxon>
        <taxon>Fungi</taxon>
        <taxon>Dikarya</taxon>
        <taxon>Basidiomycota</taxon>
        <taxon>Agaricomycotina</taxon>
        <taxon>Agaricomycetes</taxon>
        <taxon>Thelephorales</taxon>
        <taxon>Thelephoraceae</taxon>
        <taxon>Thelephora</taxon>
    </lineage>
</organism>
<gene>
    <name evidence="1" type="ORF">BDM02DRAFT_3187128</name>
</gene>
<sequence length="225" mass="26057">MEARIMMERVLASRGEYVSIEHMRQATAAADNTSDYLRGEIARKKAIHNKDVADLIRQEHSAYYQKALDSSLAYDDLALGGERDLEKLAASTVRGTSISRLQTLQQSYLRAVIPLWEKLAKAESLEAEQRRRTQANFPMTVTDFRAIQDKSHQLHICQFLMLEDTVRDKGELTSKRDHMMTMYQWAWRQVTPLCEEYAKNDDFREEVHGIAKSTQPLIDLHERKL</sequence>
<name>A0ACB6ZFQ6_THEGA</name>
<reference evidence="1" key="2">
    <citation type="journal article" date="2020" name="Nat. Commun.">
        <title>Large-scale genome sequencing of mycorrhizal fungi provides insights into the early evolution of symbiotic traits.</title>
        <authorList>
            <person name="Miyauchi S."/>
            <person name="Kiss E."/>
            <person name="Kuo A."/>
            <person name="Drula E."/>
            <person name="Kohler A."/>
            <person name="Sanchez-Garcia M."/>
            <person name="Morin E."/>
            <person name="Andreopoulos B."/>
            <person name="Barry K.W."/>
            <person name="Bonito G."/>
            <person name="Buee M."/>
            <person name="Carver A."/>
            <person name="Chen C."/>
            <person name="Cichocki N."/>
            <person name="Clum A."/>
            <person name="Culley D."/>
            <person name="Crous P.W."/>
            <person name="Fauchery L."/>
            <person name="Girlanda M."/>
            <person name="Hayes R.D."/>
            <person name="Keri Z."/>
            <person name="LaButti K."/>
            <person name="Lipzen A."/>
            <person name="Lombard V."/>
            <person name="Magnuson J."/>
            <person name="Maillard F."/>
            <person name="Murat C."/>
            <person name="Nolan M."/>
            <person name="Ohm R.A."/>
            <person name="Pangilinan J."/>
            <person name="Pereira M.F."/>
            <person name="Perotto S."/>
            <person name="Peter M."/>
            <person name="Pfister S."/>
            <person name="Riley R."/>
            <person name="Sitrit Y."/>
            <person name="Stielow J.B."/>
            <person name="Szollosi G."/>
            <person name="Zifcakova L."/>
            <person name="Stursova M."/>
            <person name="Spatafora J.W."/>
            <person name="Tedersoo L."/>
            <person name="Vaario L.M."/>
            <person name="Yamada A."/>
            <person name="Yan M."/>
            <person name="Wang P."/>
            <person name="Xu J."/>
            <person name="Bruns T."/>
            <person name="Baldrian P."/>
            <person name="Vilgalys R."/>
            <person name="Dunand C."/>
            <person name="Henrissat B."/>
            <person name="Grigoriev I.V."/>
            <person name="Hibbett D."/>
            <person name="Nagy L.G."/>
            <person name="Martin F.M."/>
        </authorList>
    </citation>
    <scope>NUCLEOTIDE SEQUENCE</scope>
    <source>
        <strain evidence="1">P2</strain>
    </source>
</reference>
<comment type="caution">
    <text evidence="1">The sequence shown here is derived from an EMBL/GenBank/DDBJ whole genome shotgun (WGS) entry which is preliminary data.</text>
</comment>
<dbReference type="EMBL" id="MU118013">
    <property type="protein sequence ID" value="KAF9648471.1"/>
    <property type="molecule type" value="Genomic_DNA"/>
</dbReference>
<dbReference type="Proteomes" id="UP000886501">
    <property type="component" value="Unassembled WGS sequence"/>
</dbReference>
<accession>A0ACB6ZFQ6</accession>
<proteinExistence type="predicted"/>